<dbReference type="EMBL" id="JAGGLG010000004">
    <property type="protein sequence ID" value="MBP2017393.1"/>
    <property type="molecule type" value="Genomic_DNA"/>
</dbReference>
<sequence>MLFQVTPETHALICLLIMAVAFIIAQYIGLPDPSPAPRPQRRPEPRRRARSRACLRVIHTH</sequence>
<name>A0ABS4JPD7_9FIRM</name>
<keyword evidence="2" id="KW-0472">Membrane</keyword>
<feature type="transmembrane region" description="Helical" evidence="2">
    <location>
        <begin position="12"/>
        <end position="30"/>
    </location>
</feature>
<protein>
    <submittedName>
        <fullName evidence="3">Uncharacterized protein</fullName>
    </submittedName>
</protein>
<dbReference type="Proteomes" id="UP001519289">
    <property type="component" value="Unassembled WGS sequence"/>
</dbReference>
<keyword evidence="4" id="KW-1185">Reference proteome</keyword>
<keyword evidence="2" id="KW-1133">Transmembrane helix</keyword>
<dbReference type="RefSeq" id="WP_209465538.1">
    <property type="nucleotide sequence ID" value="NZ_JAGGLG010000004.1"/>
</dbReference>
<evidence type="ECO:0000256" key="2">
    <source>
        <dbReference type="SAM" id="Phobius"/>
    </source>
</evidence>
<feature type="region of interest" description="Disordered" evidence="1">
    <location>
        <begin position="30"/>
        <end position="52"/>
    </location>
</feature>
<keyword evidence="2" id="KW-0812">Transmembrane</keyword>
<reference evidence="3 4" key="1">
    <citation type="submission" date="2021-03" db="EMBL/GenBank/DDBJ databases">
        <title>Genomic Encyclopedia of Type Strains, Phase IV (KMG-IV): sequencing the most valuable type-strain genomes for metagenomic binning, comparative biology and taxonomic classification.</title>
        <authorList>
            <person name="Goeker M."/>
        </authorList>
    </citation>
    <scope>NUCLEOTIDE SEQUENCE [LARGE SCALE GENOMIC DNA]</scope>
    <source>
        <strain evidence="3 4">DSM 27138</strain>
    </source>
</reference>
<accession>A0ABS4JPD7</accession>
<proteinExistence type="predicted"/>
<gene>
    <name evidence="3" type="ORF">J2Z79_000776</name>
</gene>
<evidence type="ECO:0000313" key="4">
    <source>
        <dbReference type="Proteomes" id="UP001519289"/>
    </source>
</evidence>
<evidence type="ECO:0000313" key="3">
    <source>
        <dbReference type="EMBL" id="MBP2017393.1"/>
    </source>
</evidence>
<comment type="caution">
    <text evidence="3">The sequence shown here is derived from an EMBL/GenBank/DDBJ whole genome shotgun (WGS) entry which is preliminary data.</text>
</comment>
<evidence type="ECO:0000256" key="1">
    <source>
        <dbReference type="SAM" id="MobiDB-lite"/>
    </source>
</evidence>
<organism evidence="3 4">
    <name type="scientific">Symbiobacterium terraclitae</name>
    <dbReference type="NCBI Taxonomy" id="557451"/>
    <lineage>
        <taxon>Bacteria</taxon>
        <taxon>Bacillati</taxon>
        <taxon>Bacillota</taxon>
        <taxon>Clostridia</taxon>
        <taxon>Eubacteriales</taxon>
        <taxon>Symbiobacteriaceae</taxon>
        <taxon>Symbiobacterium</taxon>
    </lineage>
</organism>